<evidence type="ECO:0000313" key="1">
    <source>
        <dbReference type="EMBL" id="KAF5386019.1"/>
    </source>
</evidence>
<name>A0A8H5M9T3_9AGAR</name>
<sequence length="102" mass="11057">MSKVEDSKPLTLSNTLRDLALLRVSDIDTSALLPSQKHSTSAADLPADHPLNESVDSSYIFVKEARTALKIHNRADVGVQGGRVEDVRSQLDEFAAGVKLND</sequence>
<accession>A0A8H5M9T3</accession>
<dbReference type="EMBL" id="JAACJP010000003">
    <property type="protein sequence ID" value="KAF5386019.1"/>
    <property type="molecule type" value="Genomic_DNA"/>
</dbReference>
<comment type="caution">
    <text evidence="1">The sequence shown here is derived from an EMBL/GenBank/DDBJ whole genome shotgun (WGS) entry which is preliminary data.</text>
</comment>
<proteinExistence type="predicted"/>
<gene>
    <name evidence="1" type="ORF">D9615_002401</name>
</gene>
<evidence type="ECO:0000313" key="2">
    <source>
        <dbReference type="Proteomes" id="UP000565441"/>
    </source>
</evidence>
<dbReference type="AlphaFoldDB" id="A0A8H5M9T3"/>
<protein>
    <submittedName>
        <fullName evidence="1">Uncharacterized protein</fullName>
    </submittedName>
</protein>
<dbReference type="OrthoDB" id="3227556at2759"/>
<reference evidence="1 2" key="1">
    <citation type="journal article" date="2020" name="ISME J.">
        <title>Uncovering the hidden diversity of litter-decomposition mechanisms in mushroom-forming fungi.</title>
        <authorList>
            <person name="Floudas D."/>
            <person name="Bentzer J."/>
            <person name="Ahren D."/>
            <person name="Johansson T."/>
            <person name="Persson P."/>
            <person name="Tunlid A."/>
        </authorList>
    </citation>
    <scope>NUCLEOTIDE SEQUENCE [LARGE SCALE GENOMIC DNA]</scope>
    <source>
        <strain evidence="1 2">CBS 661.87</strain>
    </source>
</reference>
<dbReference type="Proteomes" id="UP000565441">
    <property type="component" value="Unassembled WGS sequence"/>
</dbReference>
<organism evidence="1 2">
    <name type="scientific">Tricholomella constricta</name>
    <dbReference type="NCBI Taxonomy" id="117010"/>
    <lineage>
        <taxon>Eukaryota</taxon>
        <taxon>Fungi</taxon>
        <taxon>Dikarya</taxon>
        <taxon>Basidiomycota</taxon>
        <taxon>Agaricomycotina</taxon>
        <taxon>Agaricomycetes</taxon>
        <taxon>Agaricomycetidae</taxon>
        <taxon>Agaricales</taxon>
        <taxon>Tricholomatineae</taxon>
        <taxon>Lyophyllaceae</taxon>
        <taxon>Tricholomella</taxon>
    </lineage>
</organism>
<keyword evidence="2" id="KW-1185">Reference proteome</keyword>